<evidence type="ECO:0000256" key="3">
    <source>
        <dbReference type="ARBA" id="ARBA00022694"/>
    </source>
</evidence>
<comment type="similarity">
    <text evidence="4">Belongs to the queuine tRNA-ribosyltransferase family.</text>
</comment>
<keyword evidence="4" id="KW-0479">Metal-binding</keyword>
<comment type="pathway">
    <text evidence="4">tRNA modification; tRNA-queuosine biosynthesis.</text>
</comment>
<dbReference type="Proteomes" id="UP000177165">
    <property type="component" value="Unassembled WGS sequence"/>
</dbReference>
<dbReference type="PANTHER" id="PTHR46499">
    <property type="entry name" value="QUEUINE TRNA-RIBOSYLTRANSFERASE"/>
    <property type="match status" value="1"/>
</dbReference>
<comment type="subunit">
    <text evidence="4">Homodimer. Within each dimer, one monomer is responsible for RNA recognition and catalysis, while the other monomer binds to the replacement base PreQ1.</text>
</comment>
<evidence type="ECO:0000256" key="1">
    <source>
        <dbReference type="ARBA" id="ARBA00022676"/>
    </source>
</evidence>
<protein>
    <recommendedName>
        <fullName evidence="4">Queuine tRNA-ribosyltransferase</fullName>
        <ecNumber evidence="4">2.4.2.29</ecNumber>
    </recommendedName>
    <alternativeName>
        <fullName evidence="4">Guanine insertion enzyme</fullName>
    </alternativeName>
    <alternativeName>
        <fullName evidence="4">tRNA-guanine transglycosylase</fullName>
    </alternativeName>
</protein>
<dbReference type="PANTHER" id="PTHR46499:SF1">
    <property type="entry name" value="QUEUINE TRNA-RIBOSYLTRANSFERASE"/>
    <property type="match status" value="1"/>
</dbReference>
<accession>A0A1G2ANX4</accession>
<keyword evidence="4" id="KW-0862">Zinc</keyword>
<dbReference type="EC" id="2.4.2.29" evidence="4"/>
<feature type="binding site" evidence="4">
    <location>
        <position position="354"/>
    </location>
    <ligand>
        <name>Zn(2+)</name>
        <dbReference type="ChEBI" id="CHEBI:29105"/>
    </ligand>
</feature>
<dbReference type="NCBIfam" id="TIGR00430">
    <property type="entry name" value="Q_tRNA_tgt"/>
    <property type="match status" value="1"/>
</dbReference>
<keyword evidence="2 4" id="KW-0808">Transferase</keyword>
<evidence type="ECO:0000313" key="7">
    <source>
        <dbReference type="Proteomes" id="UP000177165"/>
    </source>
</evidence>
<dbReference type="InterPro" id="IPR036511">
    <property type="entry name" value="TGT-like_sf"/>
</dbReference>
<dbReference type="GO" id="GO:0008616">
    <property type="term" value="P:tRNA queuosine(34) biosynthetic process"/>
    <property type="evidence" value="ECO:0007669"/>
    <property type="project" value="UniProtKB-UniRule"/>
</dbReference>
<keyword evidence="4" id="KW-0671">Queuosine biosynthesis</keyword>
<feature type="binding site" evidence="4">
    <location>
        <position position="322"/>
    </location>
    <ligand>
        <name>Zn(2+)</name>
        <dbReference type="ChEBI" id="CHEBI:29105"/>
    </ligand>
</feature>
<feature type="domain" description="tRNA-guanine(15) transglycosylase-like" evidence="5">
    <location>
        <begin position="11"/>
        <end position="371"/>
    </location>
</feature>
<feature type="binding site" evidence="4">
    <location>
        <position position="327"/>
    </location>
    <ligand>
        <name>Zn(2+)</name>
        <dbReference type="ChEBI" id="CHEBI:29105"/>
    </ligand>
</feature>
<comment type="cofactor">
    <cofactor evidence="4">
        <name>Zn(2+)</name>
        <dbReference type="ChEBI" id="CHEBI:29105"/>
    </cofactor>
    <text evidence="4">Binds 1 zinc ion per subunit.</text>
</comment>
<dbReference type="AlphaFoldDB" id="A0A1G2ANX4"/>
<dbReference type="HAMAP" id="MF_00168">
    <property type="entry name" value="Q_tRNA_Tgt"/>
    <property type="match status" value="1"/>
</dbReference>
<feature type="binding site" evidence="4">
    <location>
        <position position="143"/>
    </location>
    <ligand>
        <name>substrate</name>
    </ligand>
</feature>
<feature type="binding site" evidence="4">
    <location>
        <position position="215"/>
    </location>
    <ligand>
        <name>substrate</name>
    </ligand>
</feature>
<dbReference type="SUPFAM" id="SSF51713">
    <property type="entry name" value="tRNA-guanine transglycosylase"/>
    <property type="match status" value="1"/>
</dbReference>
<name>A0A1G2ANX4_9BACT</name>
<feature type="binding site" evidence="4">
    <location>
        <position position="324"/>
    </location>
    <ligand>
        <name>Zn(2+)</name>
        <dbReference type="ChEBI" id="CHEBI:29105"/>
    </ligand>
</feature>
<dbReference type="GO" id="GO:0005829">
    <property type="term" value="C:cytosol"/>
    <property type="evidence" value="ECO:0007669"/>
    <property type="project" value="TreeGrafter"/>
</dbReference>
<dbReference type="InterPro" id="IPR004803">
    <property type="entry name" value="TGT"/>
</dbReference>
<evidence type="ECO:0000259" key="5">
    <source>
        <dbReference type="Pfam" id="PF01702"/>
    </source>
</evidence>
<evidence type="ECO:0000256" key="2">
    <source>
        <dbReference type="ARBA" id="ARBA00022679"/>
    </source>
</evidence>
<evidence type="ECO:0000313" key="6">
    <source>
        <dbReference type="EMBL" id="OGY78601.1"/>
    </source>
</evidence>
<comment type="caution">
    <text evidence="6">The sequence shown here is derived from an EMBL/GenBank/DDBJ whole genome shotgun (WGS) entry which is preliminary data.</text>
</comment>
<dbReference type="InterPro" id="IPR002616">
    <property type="entry name" value="tRNA_ribo_trans-like"/>
</dbReference>
<feature type="binding site" evidence="4">
    <location>
        <position position="188"/>
    </location>
    <ligand>
        <name>substrate</name>
    </ligand>
</feature>
<feature type="binding site" evidence="4">
    <location>
        <begin position="89"/>
        <end position="93"/>
    </location>
    <ligand>
        <name>substrate</name>
    </ligand>
</feature>
<feature type="active site" description="Nucleophile" evidence="4">
    <location>
        <position position="265"/>
    </location>
</feature>
<keyword evidence="1 4" id="KW-0328">Glycosyltransferase</keyword>
<feature type="region of interest" description="RNA binding; important for wobble base 34 recognition" evidence="4">
    <location>
        <begin position="270"/>
        <end position="274"/>
    </location>
</feature>
<feature type="active site" description="Proton acceptor" evidence="4">
    <location>
        <position position="89"/>
    </location>
</feature>
<dbReference type="GO" id="GO:0046872">
    <property type="term" value="F:metal ion binding"/>
    <property type="evidence" value="ECO:0007669"/>
    <property type="project" value="UniProtKB-KW"/>
</dbReference>
<dbReference type="STRING" id="1798540.A3B74_04435"/>
<dbReference type="EMBL" id="MHKB01000013">
    <property type="protein sequence ID" value="OGY78601.1"/>
    <property type="molecule type" value="Genomic_DNA"/>
</dbReference>
<dbReference type="NCBIfam" id="TIGR00449">
    <property type="entry name" value="tgt_general"/>
    <property type="match status" value="1"/>
</dbReference>
<dbReference type="InterPro" id="IPR050076">
    <property type="entry name" value="ArchSynthase1/Queuine_TRR"/>
</dbReference>
<gene>
    <name evidence="4" type="primary">tgt</name>
    <name evidence="6" type="ORF">A3B74_04435</name>
</gene>
<dbReference type="UniPathway" id="UPA00392"/>
<comment type="function">
    <text evidence="4">Catalyzes the base-exchange of a guanine (G) residue with the queuine precursor 7-aminomethyl-7-deazaguanine (PreQ1) at position 34 (anticodon wobble position) in tRNAs with GU(N) anticodons (tRNA-Asp, -Asn, -His and -Tyr). Catalysis occurs through a double-displacement mechanism. The nucleophile active site attacks the C1' of nucleotide 34 to detach the guanine base from the RNA, forming a covalent enzyme-RNA intermediate. The proton acceptor active site deprotonates the incoming PreQ1, allowing a nucleophilic attack on the C1' of the ribose to form the product. After dissociation, two additional enzymatic reactions on the tRNA convert PreQ1 to queuine (Q), resulting in the hypermodified nucleoside queuosine (7-(((4,5-cis-dihydroxy-2-cyclopenten-1-yl)amino)methyl)-7-deazaguanosine).</text>
</comment>
<dbReference type="Pfam" id="PF01702">
    <property type="entry name" value="TGT"/>
    <property type="match status" value="1"/>
</dbReference>
<reference evidence="6 7" key="1">
    <citation type="journal article" date="2016" name="Nat. Commun.">
        <title>Thousands of microbial genomes shed light on interconnected biogeochemical processes in an aquifer system.</title>
        <authorList>
            <person name="Anantharaman K."/>
            <person name="Brown C.T."/>
            <person name="Hug L.A."/>
            <person name="Sharon I."/>
            <person name="Castelle C.J."/>
            <person name="Probst A.J."/>
            <person name="Thomas B.C."/>
            <person name="Singh A."/>
            <person name="Wilkins M.J."/>
            <person name="Karaoz U."/>
            <person name="Brodie E.L."/>
            <person name="Williams K.H."/>
            <person name="Hubbard S.S."/>
            <person name="Banfield J.F."/>
        </authorList>
    </citation>
    <scope>NUCLEOTIDE SEQUENCE [LARGE SCALE GENOMIC DNA]</scope>
</reference>
<keyword evidence="3 4" id="KW-0819">tRNA processing</keyword>
<comment type="catalytic activity">
    <reaction evidence="4">
        <text>7-aminomethyl-7-carbaguanine + guanosine(34) in tRNA = 7-aminomethyl-7-carbaguanosine(34) in tRNA + guanine</text>
        <dbReference type="Rhea" id="RHEA:24104"/>
        <dbReference type="Rhea" id="RHEA-COMP:10341"/>
        <dbReference type="Rhea" id="RHEA-COMP:10342"/>
        <dbReference type="ChEBI" id="CHEBI:16235"/>
        <dbReference type="ChEBI" id="CHEBI:58703"/>
        <dbReference type="ChEBI" id="CHEBI:74269"/>
        <dbReference type="ChEBI" id="CHEBI:82833"/>
        <dbReference type="EC" id="2.4.2.29"/>
    </reaction>
</comment>
<evidence type="ECO:0000256" key="4">
    <source>
        <dbReference type="HAMAP-Rule" id="MF_00168"/>
    </source>
</evidence>
<dbReference type="Gene3D" id="3.20.20.105">
    <property type="entry name" value="Queuine tRNA-ribosyltransferase-like"/>
    <property type="match status" value="1"/>
</dbReference>
<feature type="region of interest" description="RNA binding" evidence="4">
    <location>
        <begin position="246"/>
        <end position="252"/>
    </location>
</feature>
<sequence>MQFSLIATKNKARRGILETAHGSIQTPFFMSIATMGAVRTMRMEQVQALGAEIILANTYHLWLRPGLSVIQQAGSLHQLIRWDGPILTDSGGYQVFSLAKRRKITEEGVRFQSHWDGTEHLLTPEKSIQIQRVFGSDICMVLDECVAYPSDYATAALAVERTTRWAKRCKEEFLKNTSNASALFGIVQGSTYPALRCKSAQELIEIGFDGFALGGLAVGEPAESMYRMIEEVEGMLPQEKPRYLMGVGRPENILEAVKRGIDMFDCVIPTRNARHGILYIWKERNLSPWFLKTATQNTSWYKALHITNERNKNAHKKIDEQCSCSTCSHGYSQAFIRHLFQINEPLAMQLATTHNLRFYIELMETLQKLIQA</sequence>
<proteinExistence type="inferred from homology"/>
<organism evidence="6 7">
    <name type="scientific">Candidatus Kerfeldbacteria bacterium RIFCSPHIGHO2_02_FULL_42_14</name>
    <dbReference type="NCBI Taxonomy" id="1798540"/>
    <lineage>
        <taxon>Bacteria</taxon>
        <taxon>Candidatus Kerfeldiibacteriota</taxon>
    </lineage>
</organism>
<dbReference type="GO" id="GO:0008479">
    <property type="term" value="F:tRNA-guanosine(34) queuine transglycosylase activity"/>
    <property type="evidence" value="ECO:0007669"/>
    <property type="project" value="UniProtKB-UniRule"/>
</dbReference>